<dbReference type="PROSITE" id="PS50835">
    <property type="entry name" value="IG_LIKE"/>
    <property type="match status" value="1"/>
</dbReference>
<dbReference type="GO" id="GO:0002250">
    <property type="term" value="P:adaptive immune response"/>
    <property type="evidence" value="ECO:0007669"/>
    <property type="project" value="UniProtKB-KW"/>
</dbReference>
<evidence type="ECO:0000256" key="1">
    <source>
        <dbReference type="ARBA" id="ARBA00022859"/>
    </source>
</evidence>
<name>A0A8C0W9U6_CASCN</name>
<dbReference type="InterPro" id="IPR036179">
    <property type="entry name" value="Ig-like_dom_sf"/>
</dbReference>
<dbReference type="Pfam" id="PF07686">
    <property type="entry name" value="V-set"/>
    <property type="match status" value="1"/>
</dbReference>
<sequence>QVQLQESGPGLVKHSQTLSLNCGVSGVSITTNPYFWDWIRQFPGKSLEWMGTICYYGSTSYSPSLQSRISISRDTSKNQFNLQLGSVTTEDTAMYYCARHTVRELQCLPRHKPPCRDPQDHQGSFRTH</sequence>
<evidence type="ECO:0000259" key="4">
    <source>
        <dbReference type="PROSITE" id="PS50835"/>
    </source>
</evidence>
<protein>
    <recommendedName>
        <fullName evidence="4">Ig-like domain-containing protein</fullName>
    </recommendedName>
</protein>
<dbReference type="SMART" id="SM00406">
    <property type="entry name" value="IGv"/>
    <property type="match status" value="1"/>
</dbReference>
<evidence type="ECO:0000256" key="2">
    <source>
        <dbReference type="ARBA" id="ARBA00023130"/>
    </source>
</evidence>
<dbReference type="PANTHER" id="PTHR23266">
    <property type="entry name" value="IMMUNOGLOBULIN HEAVY CHAIN"/>
    <property type="match status" value="1"/>
</dbReference>
<dbReference type="InterPro" id="IPR013106">
    <property type="entry name" value="Ig_V-set"/>
</dbReference>
<evidence type="ECO:0000256" key="3">
    <source>
        <dbReference type="ARBA" id="ARBA00043265"/>
    </source>
</evidence>
<dbReference type="AlphaFoldDB" id="A0A8C0W9U6"/>
<dbReference type="InterPro" id="IPR007110">
    <property type="entry name" value="Ig-like_dom"/>
</dbReference>
<dbReference type="GO" id="GO:0005576">
    <property type="term" value="C:extracellular region"/>
    <property type="evidence" value="ECO:0007669"/>
    <property type="project" value="UniProtKB-ARBA"/>
</dbReference>
<feature type="domain" description="Ig-like" evidence="4">
    <location>
        <begin position="1"/>
        <end position="97"/>
    </location>
</feature>
<dbReference type="InterPro" id="IPR050199">
    <property type="entry name" value="IgHV"/>
</dbReference>
<dbReference type="Gene3D" id="2.60.40.10">
    <property type="entry name" value="Immunoglobulins"/>
    <property type="match status" value="1"/>
</dbReference>
<accession>A0A8C0W9U6</accession>
<reference evidence="5" key="1">
    <citation type="submission" date="2023-09" db="UniProtKB">
        <authorList>
            <consortium name="Ensembl"/>
        </authorList>
    </citation>
    <scope>IDENTIFICATION</scope>
</reference>
<evidence type="ECO:0000313" key="5">
    <source>
        <dbReference type="Ensembl" id="ENSCCNP00000007927.1"/>
    </source>
</evidence>
<keyword evidence="1" id="KW-0391">Immunity</keyword>
<keyword evidence="2" id="KW-1064">Adaptive immunity</keyword>
<dbReference type="InterPro" id="IPR013783">
    <property type="entry name" value="Ig-like_fold"/>
</dbReference>
<dbReference type="FunFam" id="2.60.40.10:FF:002426">
    <property type="entry name" value="Immunoglobulin heavy variable V15-2"/>
    <property type="match status" value="1"/>
</dbReference>
<dbReference type="GO" id="GO:0019814">
    <property type="term" value="C:immunoglobulin complex"/>
    <property type="evidence" value="ECO:0007669"/>
    <property type="project" value="UniProtKB-KW"/>
</dbReference>
<organism evidence="5">
    <name type="scientific">Castor canadensis</name>
    <name type="common">American beaver</name>
    <dbReference type="NCBI Taxonomy" id="51338"/>
    <lineage>
        <taxon>Eukaryota</taxon>
        <taxon>Metazoa</taxon>
        <taxon>Chordata</taxon>
        <taxon>Craniata</taxon>
        <taxon>Vertebrata</taxon>
        <taxon>Euteleostomi</taxon>
        <taxon>Mammalia</taxon>
        <taxon>Eutheria</taxon>
        <taxon>Euarchontoglires</taxon>
        <taxon>Glires</taxon>
        <taxon>Rodentia</taxon>
        <taxon>Castorimorpha</taxon>
        <taxon>Castoridae</taxon>
        <taxon>Castor</taxon>
    </lineage>
</organism>
<proteinExistence type="predicted"/>
<keyword evidence="3" id="KW-1280">Immunoglobulin</keyword>
<dbReference type="SUPFAM" id="SSF48726">
    <property type="entry name" value="Immunoglobulin"/>
    <property type="match status" value="1"/>
</dbReference>
<dbReference type="Ensembl" id="ENSCCNT00000010488.1">
    <property type="protein sequence ID" value="ENSCCNP00000007927.1"/>
    <property type="gene ID" value="ENSCCNG00000008438.1"/>
</dbReference>